<sequence length="235" mass="26199">MRIATLEADQLESNVLQRIVVDAGHECTAFFNGLSLINALHYKRFDLLILESLLPDMEGSDVIRMVRNSASKNMMVMFLTHRISDADVVQGIRAGANDYVSKPVSASELTFRIQALLKISPLPVSEERTVTRHIPDLLGVGFYCFDLKQGIATVHGQPVALEPKEFEIAVLLFSHAGQVVSKEKIMNAIWGRTSVVGSRALSTHMSRMRSKLRLGPDNNVKLVTVYTRGYRLDVF</sequence>
<dbReference type="EMBL" id="JADOEL010000012">
    <property type="protein sequence ID" value="MBF8178877.1"/>
    <property type="molecule type" value="Genomic_DNA"/>
</dbReference>
<evidence type="ECO:0000256" key="1">
    <source>
        <dbReference type="ARBA" id="ARBA00022553"/>
    </source>
</evidence>
<evidence type="ECO:0000256" key="4">
    <source>
        <dbReference type="PROSITE-ProRule" id="PRU00169"/>
    </source>
</evidence>
<gene>
    <name evidence="8" type="ORF">IXC47_14400</name>
</gene>
<dbReference type="PROSITE" id="PS51755">
    <property type="entry name" value="OMPR_PHOB"/>
    <property type="match status" value="1"/>
</dbReference>
<proteinExistence type="predicted"/>
<dbReference type="Pfam" id="PF00486">
    <property type="entry name" value="Trans_reg_C"/>
    <property type="match status" value="1"/>
</dbReference>
<dbReference type="SUPFAM" id="SSF52172">
    <property type="entry name" value="CheY-like"/>
    <property type="match status" value="1"/>
</dbReference>
<accession>A0ABS0EYH0</accession>
<dbReference type="PANTHER" id="PTHR48111:SF40">
    <property type="entry name" value="PHOSPHATE REGULON TRANSCRIPTIONAL REGULATORY PROTEIN PHOB"/>
    <property type="match status" value="1"/>
</dbReference>
<organism evidence="8 9">
    <name type="scientific">Herminiimonas contaminans</name>
    <dbReference type="NCBI Taxonomy" id="1111140"/>
    <lineage>
        <taxon>Bacteria</taxon>
        <taxon>Pseudomonadati</taxon>
        <taxon>Pseudomonadota</taxon>
        <taxon>Betaproteobacteria</taxon>
        <taxon>Burkholderiales</taxon>
        <taxon>Oxalobacteraceae</taxon>
        <taxon>Herminiimonas</taxon>
    </lineage>
</organism>
<protein>
    <submittedName>
        <fullName evidence="8">Response regulator transcription factor</fullName>
    </submittedName>
</protein>
<dbReference type="PANTHER" id="PTHR48111">
    <property type="entry name" value="REGULATOR OF RPOS"/>
    <property type="match status" value="1"/>
</dbReference>
<dbReference type="InterPro" id="IPR001789">
    <property type="entry name" value="Sig_transdc_resp-reg_receiver"/>
</dbReference>
<dbReference type="CDD" id="cd00383">
    <property type="entry name" value="trans_reg_C"/>
    <property type="match status" value="1"/>
</dbReference>
<dbReference type="Pfam" id="PF00072">
    <property type="entry name" value="Response_reg"/>
    <property type="match status" value="1"/>
</dbReference>
<comment type="caution">
    <text evidence="4">Lacks conserved residue(s) required for the propagation of feature annotation.</text>
</comment>
<dbReference type="Proteomes" id="UP000657372">
    <property type="component" value="Unassembled WGS sequence"/>
</dbReference>
<keyword evidence="2" id="KW-0902">Two-component regulatory system</keyword>
<evidence type="ECO:0000256" key="2">
    <source>
        <dbReference type="ARBA" id="ARBA00023012"/>
    </source>
</evidence>
<feature type="domain" description="Response regulatory" evidence="6">
    <location>
        <begin position="2"/>
        <end position="117"/>
    </location>
</feature>
<dbReference type="InterPro" id="IPR016032">
    <property type="entry name" value="Sig_transdc_resp-reg_C-effctor"/>
</dbReference>
<dbReference type="Gene3D" id="3.40.50.2300">
    <property type="match status" value="1"/>
</dbReference>
<dbReference type="InterPro" id="IPR011006">
    <property type="entry name" value="CheY-like_superfamily"/>
</dbReference>
<feature type="domain" description="OmpR/PhoB-type" evidence="7">
    <location>
        <begin position="135"/>
        <end position="234"/>
    </location>
</feature>
<evidence type="ECO:0000256" key="3">
    <source>
        <dbReference type="ARBA" id="ARBA00023125"/>
    </source>
</evidence>
<evidence type="ECO:0000259" key="7">
    <source>
        <dbReference type="PROSITE" id="PS51755"/>
    </source>
</evidence>
<dbReference type="Gene3D" id="1.10.10.10">
    <property type="entry name" value="Winged helix-like DNA-binding domain superfamily/Winged helix DNA-binding domain"/>
    <property type="match status" value="1"/>
</dbReference>
<dbReference type="SUPFAM" id="SSF46894">
    <property type="entry name" value="C-terminal effector domain of the bipartite response regulators"/>
    <property type="match status" value="1"/>
</dbReference>
<dbReference type="RefSeq" id="WP_195876062.1">
    <property type="nucleotide sequence ID" value="NZ_JADOEL010000012.1"/>
</dbReference>
<evidence type="ECO:0000313" key="9">
    <source>
        <dbReference type="Proteomes" id="UP000657372"/>
    </source>
</evidence>
<dbReference type="InterPro" id="IPR001867">
    <property type="entry name" value="OmpR/PhoB-type_DNA-bd"/>
</dbReference>
<feature type="DNA-binding region" description="OmpR/PhoB-type" evidence="5">
    <location>
        <begin position="135"/>
        <end position="234"/>
    </location>
</feature>
<dbReference type="SMART" id="SM00862">
    <property type="entry name" value="Trans_reg_C"/>
    <property type="match status" value="1"/>
</dbReference>
<dbReference type="InterPro" id="IPR036388">
    <property type="entry name" value="WH-like_DNA-bd_sf"/>
</dbReference>
<evidence type="ECO:0000259" key="6">
    <source>
        <dbReference type="PROSITE" id="PS50110"/>
    </source>
</evidence>
<dbReference type="InterPro" id="IPR039420">
    <property type="entry name" value="WalR-like"/>
</dbReference>
<dbReference type="PROSITE" id="PS50110">
    <property type="entry name" value="RESPONSE_REGULATORY"/>
    <property type="match status" value="1"/>
</dbReference>
<evidence type="ECO:0000256" key="5">
    <source>
        <dbReference type="PROSITE-ProRule" id="PRU01091"/>
    </source>
</evidence>
<dbReference type="Gene3D" id="6.10.250.690">
    <property type="match status" value="1"/>
</dbReference>
<name>A0ABS0EYH0_9BURK</name>
<evidence type="ECO:0000313" key="8">
    <source>
        <dbReference type="EMBL" id="MBF8178877.1"/>
    </source>
</evidence>
<keyword evidence="9" id="KW-1185">Reference proteome</keyword>
<dbReference type="SMART" id="SM00448">
    <property type="entry name" value="REC"/>
    <property type="match status" value="1"/>
</dbReference>
<reference evidence="8 9" key="1">
    <citation type="submission" date="2020-11" db="EMBL/GenBank/DDBJ databases">
        <title>WGS of Herminiimonas contaminans strain Marseille-Q4544 isolated from planarians Schmidtea mediterranea.</title>
        <authorList>
            <person name="Kangale L."/>
        </authorList>
    </citation>
    <scope>NUCLEOTIDE SEQUENCE [LARGE SCALE GENOMIC DNA]</scope>
    <source>
        <strain evidence="8 9">Marseille-Q4544</strain>
    </source>
</reference>
<comment type="caution">
    <text evidence="8">The sequence shown here is derived from an EMBL/GenBank/DDBJ whole genome shotgun (WGS) entry which is preliminary data.</text>
</comment>
<keyword evidence="1" id="KW-0597">Phosphoprotein</keyword>
<keyword evidence="3 5" id="KW-0238">DNA-binding</keyword>